<organism evidence="9 10">
    <name type="scientific">Coniochaeta ligniaria NRRL 30616</name>
    <dbReference type="NCBI Taxonomy" id="1408157"/>
    <lineage>
        <taxon>Eukaryota</taxon>
        <taxon>Fungi</taxon>
        <taxon>Dikarya</taxon>
        <taxon>Ascomycota</taxon>
        <taxon>Pezizomycotina</taxon>
        <taxon>Sordariomycetes</taxon>
        <taxon>Sordariomycetidae</taxon>
        <taxon>Coniochaetales</taxon>
        <taxon>Coniochaetaceae</taxon>
        <taxon>Coniochaeta</taxon>
    </lineage>
</organism>
<dbReference type="InterPro" id="IPR001138">
    <property type="entry name" value="Zn2Cys6_DnaBD"/>
</dbReference>
<evidence type="ECO:0000259" key="8">
    <source>
        <dbReference type="PROSITE" id="PS50048"/>
    </source>
</evidence>
<dbReference type="PROSITE" id="PS00463">
    <property type="entry name" value="ZN2_CY6_FUNGAL_1"/>
    <property type="match status" value="1"/>
</dbReference>
<evidence type="ECO:0000256" key="5">
    <source>
        <dbReference type="ARBA" id="ARBA00023163"/>
    </source>
</evidence>
<feature type="compositionally biased region" description="Basic and acidic residues" evidence="7">
    <location>
        <begin position="93"/>
        <end position="104"/>
    </location>
</feature>
<dbReference type="SUPFAM" id="SSF57701">
    <property type="entry name" value="Zn2/Cys6 DNA-binding domain"/>
    <property type="match status" value="1"/>
</dbReference>
<dbReference type="Pfam" id="PF11951">
    <property type="entry name" value="Fungal_trans_2"/>
    <property type="match status" value="1"/>
</dbReference>
<evidence type="ECO:0000256" key="4">
    <source>
        <dbReference type="ARBA" id="ARBA00023125"/>
    </source>
</evidence>
<dbReference type="PANTHER" id="PTHR37534:SF2">
    <property type="entry name" value="N-ACETYLTRANSFERASE DOMAIN-CONTAINING PROTEIN"/>
    <property type="match status" value="1"/>
</dbReference>
<feature type="domain" description="Zn(2)-C6 fungal-type" evidence="8">
    <location>
        <begin position="12"/>
        <end position="44"/>
    </location>
</feature>
<dbReference type="InterPro" id="IPR021858">
    <property type="entry name" value="Fun_TF"/>
</dbReference>
<keyword evidence="6" id="KW-0539">Nucleus</keyword>
<dbReference type="PANTHER" id="PTHR37534">
    <property type="entry name" value="TRANSCRIPTIONAL ACTIVATOR PROTEIN UGA3"/>
    <property type="match status" value="1"/>
</dbReference>
<sequence>MPTVRKKTRRPGCTACRERHLRCDRAQPTCSSCSNARYPMRCEYNAPDLKYRPSIYCPELFSGPGTYPGQSSSSNRRFSDPSPARFDPAEECLTPRREASKPRNDYALGSWDVGNLSGAESPKDTALATIDEEQHSPSDIALLRPFSTPVTRTATASIDATVPAPRQCRRVVSDSLEAKVFDFFVKNAGPWLDIVSPTRYFGEAVPRMALTDSTLYYACLAYSARVLTLMGDLDKNKADMYEDKAISQLIPRLSEGPDPSSDRTLPATTVILRMAEQFSEIQDDARCHLLGASSIFASTDPDTASLGEAVFWLYLRQSIRVSFLNQEPCRFGAGTTPPHIDCTPAPDEAWTNRMSYLLARTCSACWDATLPAGLRLGLLEKLQASLEMWRESVPDTFQPWCEYWSENDSFPIIRYICPWHVVGWQYYYAAKVLIGIHKKPKEMNMFDMTRYMEAEVLAPAHLLCAITFSCDHVGASINGTHLISWCGQLLSVKKEQDRLIEFLQGFMGKTKWPNQTCCDRLQRIWTGRSKSWVDSV</sequence>
<comment type="subcellular location">
    <subcellularLocation>
        <location evidence="1">Nucleus</location>
    </subcellularLocation>
</comment>
<dbReference type="GO" id="GO:0000981">
    <property type="term" value="F:DNA-binding transcription factor activity, RNA polymerase II-specific"/>
    <property type="evidence" value="ECO:0007669"/>
    <property type="project" value="InterPro"/>
</dbReference>
<evidence type="ECO:0000256" key="6">
    <source>
        <dbReference type="ARBA" id="ARBA00023242"/>
    </source>
</evidence>
<dbReference type="GO" id="GO:0045944">
    <property type="term" value="P:positive regulation of transcription by RNA polymerase II"/>
    <property type="evidence" value="ECO:0007669"/>
    <property type="project" value="TreeGrafter"/>
</dbReference>
<accession>A0A1J7IW18</accession>
<dbReference type="GO" id="GO:0008270">
    <property type="term" value="F:zinc ion binding"/>
    <property type="evidence" value="ECO:0007669"/>
    <property type="project" value="InterPro"/>
</dbReference>
<proteinExistence type="predicted"/>
<keyword evidence="3" id="KW-0805">Transcription regulation</keyword>
<keyword evidence="4" id="KW-0238">DNA-binding</keyword>
<dbReference type="AlphaFoldDB" id="A0A1J7IW18"/>
<dbReference type="OrthoDB" id="4525710at2759"/>
<dbReference type="Gene3D" id="4.10.240.10">
    <property type="entry name" value="Zn(2)-C6 fungal-type DNA-binding domain"/>
    <property type="match status" value="1"/>
</dbReference>
<dbReference type="PROSITE" id="PS50048">
    <property type="entry name" value="ZN2_CY6_FUNGAL_2"/>
    <property type="match status" value="1"/>
</dbReference>
<dbReference type="InParanoid" id="A0A1J7IW18"/>
<dbReference type="EMBL" id="KV875095">
    <property type="protein sequence ID" value="OIW31919.1"/>
    <property type="molecule type" value="Genomic_DNA"/>
</dbReference>
<reference evidence="9 10" key="1">
    <citation type="submission" date="2016-10" db="EMBL/GenBank/DDBJ databases">
        <title>Draft genome sequence of Coniochaeta ligniaria NRRL30616, a lignocellulolytic fungus for bioabatement of inhibitors in plant biomass hydrolysates.</title>
        <authorList>
            <consortium name="DOE Joint Genome Institute"/>
            <person name="Jimenez D.J."/>
            <person name="Hector R.E."/>
            <person name="Riley R."/>
            <person name="Sun H."/>
            <person name="Grigoriev I.V."/>
            <person name="Van Elsas J.D."/>
            <person name="Nichols N.N."/>
        </authorList>
    </citation>
    <scope>NUCLEOTIDE SEQUENCE [LARGE SCALE GENOMIC DNA]</scope>
    <source>
        <strain evidence="9 10">NRRL 30616</strain>
    </source>
</reference>
<gene>
    <name evidence="9" type="ORF">CONLIGDRAFT_678362</name>
</gene>
<keyword evidence="5" id="KW-0804">Transcription</keyword>
<dbReference type="CDD" id="cd00067">
    <property type="entry name" value="GAL4"/>
    <property type="match status" value="1"/>
</dbReference>
<feature type="region of interest" description="Disordered" evidence="7">
    <location>
        <begin position="66"/>
        <end position="105"/>
    </location>
</feature>
<keyword evidence="10" id="KW-1185">Reference proteome</keyword>
<evidence type="ECO:0000256" key="7">
    <source>
        <dbReference type="SAM" id="MobiDB-lite"/>
    </source>
</evidence>
<dbReference type="SMART" id="SM00066">
    <property type="entry name" value="GAL4"/>
    <property type="match status" value="1"/>
</dbReference>
<dbReference type="GO" id="GO:0000976">
    <property type="term" value="F:transcription cis-regulatory region binding"/>
    <property type="evidence" value="ECO:0007669"/>
    <property type="project" value="TreeGrafter"/>
</dbReference>
<evidence type="ECO:0000256" key="1">
    <source>
        <dbReference type="ARBA" id="ARBA00004123"/>
    </source>
</evidence>
<evidence type="ECO:0000256" key="2">
    <source>
        <dbReference type="ARBA" id="ARBA00022833"/>
    </source>
</evidence>
<name>A0A1J7IW18_9PEZI</name>
<dbReference type="GO" id="GO:0005634">
    <property type="term" value="C:nucleus"/>
    <property type="evidence" value="ECO:0007669"/>
    <property type="project" value="UniProtKB-SubCell"/>
</dbReference>
<dbReference type="InterPro" id="IPR036864">
    <property type="entry name" value="Zn2-C6_fun-type_DNA-bd_sf"/>
</dbReference>
<evidence type="ECO:0000313" key="9">
    <source>
        <dbReference type="EMBL" id="OIW31919.1"/>
    </source>
</evidence>
<dbReference type="Proteomes" id="UP000182658">
    <property type="component" value="Unassembled WGS sequence"/>
</dbReference>
<keyword evidence="2" id="KW-0862">Zinc</keyword>
<evidence type="ECO:0000313" key="10">
    <source>
        <dbReference type="Proteomes" id="UP000182658"/>
    </source>
</evidence>
<feature type="compositionally biased region" description="Low complexity" evidence="7">
    <location>
        <begin position="71"/>
        <end position="83"/>
    </location>
</feature>
<dbReference type="Pfam" id="PF00172">
    <property type="entry name" value="Zn_clus"/>
    <property type="match status" value="1"/>
</dbReference>
<evidence type="ECO:0000256" key="3">
    <source>
        <dbReference type="ARBA" id="ARBA00023015"/>
    </source>
</evidence>
<protein>
    <recommendedName>
        <fullName evidence="8">Zn(2)-C6 fungal-type domain-containing protein</fullName>
    </recommendedName>
</protein>